<keyword evidence="1" id="KW-0472">Membrane</keyword>
<evidence type="ECO:0000256" key="1">
    <source>
        <dbReference type="SAM" id="Phobius"/>
    </source>
</evidence>
<organism evidence="2 3">
    <name type="scientific">Hydrocarboniclastica marina</name>
    <dbReference type="NCBI Taxonomy" id="2259620"/>
    <lineage>
        <taxon>Bacteria</taxon>
        <taxon>Pseudomonadati</taxon>
        <taxon>Pseudomonadota</taxon>
        <taxon>Gammaproteobacteria</taxon>
        <taxon>Alteromonadales</taxon>
        <taxon>Alteromonadaceae</taxon>
        <taxon>Hydrocarboniclastica</taxon>
    </lineage>
</organism>
<dbReference type="EMBL" id="CP031093">
    <property type="protein sequence ID" value="QCF25800.1"/>
    <property type="molecule type" value="Genomic_DNA"/>
</dbReference>
<dbReference type="RefSeq" id="WP_136548454.1">
    <property type="nucleotide sequence ID" value="NZ_CP031093.1"/>
</dbReference>
<gene>
    <name evidence="2" type="ORF">soil367_07630</name>
</gene>
<keyword evidence="1" id="KW-1133">Transmembrane helix</keyword>
<dbReference type="Pfam" id="PF10861">
    <property type="entry name" value="DUF2784"/>
    <property type="match status" value="1"/>
</dbReference>
<sequence length="131" mass="14466">MLARIAADGVVLLHLFFILFVLAGGLLAIRWHWIVALHLPAVLWGAAVELIGWSCPLTPLENSLRAAGAEEGYSSGFIDHYIVPLIYPAGLTREIQIVLGGVVLLVNVGVYGYLIYRRRRPKAAVHRQSRQ</sequence>
<feature type="transmembrane region" description="Helical" evidence="1">
    <location>
        <begin position="12"/>
        <end position="33"/>
    </location>
</feature>
<name>A0A4V1D8N4_9ALTE</name>
<evidence type="ECO:0000313" key="2">
    <source>
        <dbReference type="EMBL" id="QCF25800.1"/>
    </source>
</evidence>
<proteinExistence type="predicted"/>
<reference evidence="2 3" key="1">
    <citation type="submission" date="2018-07" db="EMBL/GenBank/DDBJ databases">
        <title>Marsedoiliclastica nanhaica gen. nov. sp. nov., a novel marine hydrocarbonoclastic bacterium isolated from an in-situ enriched hydrocarbon-degrading consortium in deep-sea sediment.</title>
        <authorList>
            <person name="Dong C."/>
            <person name="Ma T."/>
            <person name="Liu R."/>
            <person name="Shao Z."/>
        </authorList>
    </citation>
    <scope>NUCLEOTIDE SEQUENCE [LARGE SCALE GENOMIC DNA]</scope>
    <source>
        <strain evidence="3">soil36-7</strain>
    </source>
</reference>
<keyword evidence="1" id="KW-0812">Transmembrane</keyword>
<protein>
    <submittedName>
        <fullName evidence="2">DUF2784 domain-containing protein</fullName>
    </submittedName>
</protein>
<dbReference type="KEGG" id="hmi:soil367_07630"/>
<dbReference type="InterPro" id="IPR021218">
    <property type="entry name" value="DUF2784"/>
</dbReference>
<accession>A0A4V1D8N4</accession>
<keyword evidence="3" id="KW-1185">Reference proteome</keyword>
<dbReference type="Proteomes" id="UP000298049">
    <property type="component" value="Chromosome"/>
</dbReference>
<evidence type="ECO:0000313" key="3">
    <source>
        <dbReference type="Proteomes" id="UP000298049"/>
    </source>
</evidence>
<dbReference type="OrthoDB" id="370375at2"/>
<feature type="transmembrane region" description="Helical" evidence="1">
    <location>
        <begin position="95"/>
        <end position="116"/>
    </location>
</feature>
<dbReference type="AlphaFoldDB" id="A0A4V1D8N4"/>